<evidence type="ECO:0000256" key="1">
    <source>
        <dbReference type="ARBA" id="ARBA00000705"/>
    </source>
</evidence>
<feature type="non-terminal residue" evidence="10">
    <location>
        <position position="306"/>
    </location>
</feature>
<reference evidence="10 11" key="1">
    <citation type="journal article" date="2016" name="Nat. Commun.">
        <title>Thousands of microbial genomes shed light on interconnected biogeochemical processes in an aquifer system.</title>
        <authorList>
            <person name="Anantharaman K."/>
            <person name="Brown C.T."/>
            <person name="Hug L.A."/>
            <person name="Sharon I."/>
            <person name="Castelle C.J."/>
            <person name="Probst A.J."/>
            <person name="Thomas B.C."/>
            <person name="Singh A."/>
            <person name="Wilkins M.J."/>
            <person name="Karaoz U."/>
            <person name="Brodie E.L."/>
            <person name="Williams K.H."/>
            <person name="Hubbard S.S."/>
            <person name="Banfield J.F."/>
        </authorList>
    </citation>
    <scope>NUCLEOTIDE SEQUENCE [LARGE SCALE GENOMIC DNA]</scope>
</reference>
<dbReference type="NCBIfam" id="TIGR00651">
    <property type="entry name" value="pta"/>
    <property type="match status" value="1"/>
</dbReference>
<sequence length="306" mass="32942">MSEIIEKFKGMARKAKNTVVLPESLEDRTLKATEIILKEKIAKIILLGDDKMIRQAAAKAGADITGAEIIEINRDKRHEELAAKLYELRKDKGMTLEQAAETLETPLYYAAMLVKEGLAHGYVAGALNTTAHTLKPALQIIKTKPGIEVVSSYFLMVLPDKQWGVDGCLVFADCALIPEPDDKQLAEIAISTADSFRTMLQEEPRVAMLSYSTKGSASHPGVEKVVSATRIVAEKRPDISVDGELQADAALIEKVGKSKSPGSPVAGKANVLIFPDLNSGNIAYKLVQRLAGAEAIGPVVQGIAKP</sequence>
<evidence type="ECO:0000256" key="5">
    <source>
        <dbReference type="ARBA" id="ARBA00021528"/>
    </source>
</evidence>
<dbReference type="Gene3D" id="3.40.50.10950">
    <property type="match status" value="1"/>
</dbReference>
<evidence type="ECO:0000256" key="7">
    <source>
        <dbReference type="ARBA" id="ARBA00023315"/>
    </source>
</evidence>
<proteinExistence type="inferred from homology"/>
<dbReference type="Gene3D" id="3.40.50.10750">
    <property type="entry name" value="Isocitrate/Isopropylmalate dehydrogenase-like"/>
    <property type="match status" value="1"/>
</dbReference>
<keyword evidence="6 10" id="KW-0808">Transferase</keyword>
<organism evidence="10 11">
    <name type="scientific">Candidatus Glassbacteria bacterium RIFCSPLOWO2_12_FULL_58_11</name>
    <dbReference type="NCBI Taxonomy" id="1817867"/>
    <lineage>
        <taxon>Bacteria</taxon>
        <taxon>Candidatus Glassiibacteriota</taxon>
    </lineage>
</organism>
<comment type="similarity">
    <text evidence="3">Belongs to the phosphate acetyltransferase and butyryltransferase family.</text>
</comment>
<dbReference type="InterPro" id="IPR042112">
    <property type="entry name" value="P_AcTrfase_dom2"/>
</dbReference>
<keyword evidence="7" id="KW-0012">Acyltransferase</keyword>
<evidence type="ECO:0000256" key="6">
    <source>
        <dbReference type="ARBA" id="ARBA00022679"/>
    </source>
</evidence>
<dbReference type="STRING" id="1817867.A3F83_15025"/>
<name>A0A1F5YNS1_9BACT</name>
<dbReference type="GO" id="GO:0008959">
    <property type="term" value="F:phosphate acetyltransferase activity"/>
    <property type="evidence" value="ECO:0007669"/>
    <property type="project" value="UniProtKB-EC"/>
</dbReference>
<dbReference type="InterPro" id="IPR002505">
    <property type="entry name" value="PTA_PTB"/>
</dbReference>
<accession>A0A1F5YNS1</accession>
<evidence type="ECO:0000259" key="9">
    <source>
        <dbReference type="Pfam" id="PF01515"/>
    </source>
</evidence>
<dbReference type="Proteomes" id="UP000179129">
    <property type="component" value="Unassembled WGS sequence"/>
</dbReference>
<evidence type="ECO:0000256" key="2">
    <source>
        <dbReference type="ARBA" id="ARBA00004989"/>
    </source>
</evidence>
<dbReference type="EMBL" id="MFIX01000202">
    <property type="protein sequence ID" value="OGG01776.1"/>
    <property type="molecule type" value="Genomic_DNA"/>
</dbReference>
<comment type="pathway">
    <text evidence="2">Metabolic intermediate biosynthesis; acetyl-CoA biosynthesis; acetyl-CoA from acetate: step 2/2.</text>
</comment>
<evidence type="ECO:0000313" key="11">
    <source>
        <dbReference type="Proteomes" id="UP000179129"/>
    </source>
</evidence>
<dbReference type="InterPro" id="IPR042113">
    <property type="entry name" value="P_AcTrfase_dom1"/>
</dbReference>
<gene>
    <name evidence="10" type="ORF">A3F83_15025</name>
</gene>
<dbReference type="PANTHER" id="PTHR43356:SF3">
    <property type="entry name" value="PHOSPHATE ACETYLTRANSFERASE"/>
    <property type="match status" value="1"/>
</dbReference>
<comment type="catalytic activity">
    <reaction evidence="1">
        <text>acetyl-CoA + phosphate = acetyl phosphate + CoA</text>
        <dbReference type="Rhea" id="RHEA:19521"/>
        <dbReference type="ChEBI" id="CHEBI:22191"/>
        <dbReference type="ChEBI" id="CHEBI:43474"/>
        <dbReference type="ChEBI" id="CHEBI:57287"/>
        <dbReference type="ChEBI" id="CHEBI:57288"/>
        <dbReference type="EC" id="2.3.1.8"/>
    </reaction>
</comment>
<dbReference type="EC" id="2.3.1.8" evidence="4"/>
<dbReference type="InterPro" id="IPR012147">
    <property type="entry name" value="P_Ac_Bu_trans"/>
</dbReference>
<dbReference type="PANTHER" id="PTHR43356">
    <property type="entry name" value="PHOSPHATE ACETYLTRANSFERASE"/>
    <property type="match status" value="1"/>
</dbReference>
<evidence type="ECO:0000256" key="4">
    <source>
        <dbReference type="ARBA" id="ARBA00012707"/>
    </source>
</evidence>
<dbReference type="PIRSF" id="PIRSF000428">
    <property type="entry name" value="P_Ac_trans"/>
    <property type="match status" value="1"/>
</dbReference>
<dbReference type="NCBIfam" id="NF007233">
    <property type="entry name" value="PRK09653.1"/>
    <property type="match status" value="1"/>
</dbReference>
<dbReference type="AlphaFoldDB" id="A0A1F5YNS1"/>
<dbReference type="Pfam" id="PF01515">
    <property type="entry name" value="PTA_PTB"/>
    <property type="match status" value="1"/>
</dbReference>
<comment type="caution">
    <text evidence="10">The sequence shown here is derived from an EMBL/GenBank/DDBJ whole genome shotgun (WGS) entry which is preliminary data.</text>
</comment>
<feature type="domain" description="Phosphate acetyl/butaryl transferase" evidence="9">
    <location>
        <begin position="5"/>
        <end position="306"/>
    </location>
</feature>
<dbReference type="SUPFAM" id="SSF53659">
    <property type="entry name" value="Isocitrate/Isopropylmalate dehydrogenase-like"/>
    <property type="match status" value="1"/>
</dbReference>
<evidence type="ECO:0000256" key="8">
    <source>
        <dbReference type="ARBA" id="ARBA00031108"/>
    </source>
</evidence>
<dbReference type="InterPro" id="IPR050500">
    <property type="entry name" value="Phos_Acetyltrans/Butyryltrans"/>
</dbReference>
<evidence type="ECO:0000313" key="10">
    <source>
        <dbReference type="EMBL" id="OGG01776.1"/>
    </source>
</evidence>
<protein>
    <recommendedName>
        <fullName evidence="5">Phosphate acetyltransferase</fullName>
        <ecNumber evidence="4">2.3.1.8</ecNumber>
    </recommendedName>
    <alternativeName>
        <fullName evidence="8">Phosphotransacetylase</fullName>
    </alternativeName>
</protein>
<dbReference type="InterPro" id="IPR004614">
    <property type="entry name" value="P_AcTrfase"/>
</dbReference>
<evidence type="ECO:0000256" key="3">
    <source>
        <dbReference type="ARBA" id="ARBA00005656"/>
    </source>
</evidence>